<sequence length="245" mass="28546">MLYTVNEVAKLSGTTIKTLYHYQKIGLLMPKVVTENGYRYYGENELKRLQQILFYRELDFPLDSVKAALDHEPDRLRCLGEQQAMLKARQLRLERILLTLEETIRHERKRGNMSTENMFDGLNEEEWKQAFIQQNEHLLEAYDFQLDTENLDVASMNEKATEATAFMTSMAAALKNNKRVDDEAVVSAIENHLAFLQKDHPIDARAFAEQSRFFLSDEFHRTMLEEQQTGLSYYICIAAENYASK</sequence>
<accession>A0A2Z4MIM1</accession>
<dbReference type="InterPro" id="IPR012925">
    <property type="entry name" value="TipAS_dom"/>
</dbReference>
<gene>
    <name evidence="6" type="ORF">AB432_015215</name>
</gene>
<dbReference type="InterPro" id="IPR000551">
    <property type="entry name" value="MerR-type_HTH_dom"/>
</dbReference>
<evidence type="ECO:0000256" key="2">
    <source>
        <dbReference type="ARBA" id="ARBA00023125"/>
    </source>
</evidence>
<dbReference type="PRINTS" id="PR00040">
    <property type="entry name" value="HTHMERR"/>
</dbReference>
<organism evidence="6 7">
    <name type="scientific">Brevibacillus brevis</name>
    <name type="common">Bacillus brevis</name>
    <dbReference type="NCBI Taxonomy" id="1393"/>
    <lineage>
        <taxon>Bacteria</taxon>
        <taxon>Bacillati</taxon>
        <taxon>Bacillota</taxon>
        <taxon>Bacilli</taxon>
        <taxon>Bacillales</taxon>
        <taxon>Paenibacillaceae</taxon>
        <taxon>Brevibacillus</taxon>
    </lineage>
</organism>
<dbReference type="SMART" id="SM00422">
    <property type="entry name" value="HTH_MERR"/>
    <property type="match status" value="1"/>
</dbReference>
<dbReference type="InterPro" id="IPR047057">
    <property type="entry name" value="MerR_fam"/>
</dbReference>
<dbReference type="PANTHER" id="PTHR30204:SF90">
    <property type="entry name" value="HTH-TYPE TRANSCRIPTIONAL ACTIVATOR MTA"/>
    <property type="match status" value="1"/>
</dbReference>
<dbReference type="CDD" id="cd01106">
    <property type="entry name" value="HTH_TipAL-Mta"/>
    <property type="match status" value="1"/>
</dbReference>
<feature type="domain" description="HTH merR-type" evidence="5">
    <location>
        <begin position="2"/>
        <end position="71"/>
    </location>
</feature>
<evidence type="ECO:0000256" key="1">
    <source>
        <dbReference type="ARBA" id="ARBA00023015"/>
    </source>
</evidence>
<reference evidence="6 7" key="1">
    <citation type="journal article" date="2015" name="Genome Announc.">
        <title>Draft Genome Sequence of Brevibacillus brevis DZQ7, a Plant Growth-Promoting Rhizobacterium with Broad-Spectrum Antimicrobial Activity.</title>
        <authorList>
            <person name="Hou Q."/>
            <person name="Wang C."/>
            <person name="Hou X."/>
            <person name="Xia Z."/>
            <person name="Ye J."/>
            <person name="Liu K."/>
            <person name="Liu H."/>
            <person name="Wang J."/>
            <person name="Guo H."/>
            <person name="Yu X."/>
            <person name="Yang Y."/>
            <person name="Du B."/>
            <person name="Ding Y."/>
        </authorList>
    </citation>
    <scope>NUCLEOTIDE SEQUENCE [LARGE SCALE GENOMIC DNA]</scope>
    <source>
        <strain evidence="6 7">DZQ7</strain>
    </source>
</reference>
<dbReference type="GO" id="GO:0003700">
    <property type="term" value="F:DNA-binding transcription factor activity"/>
    <property type="evidence" value="ECO:0007669"/>
    <property type="project" value="InterPro"/>
</dbReference>
<dbReference type="InterPro" id="IPR009061">
    <property type="entry name" value="DNA-bd_dom_put_sf"/>
</dbReference>
<evidence type="ECO:0000259" key="5">
    <source>
        <dbReference type="PROSITE" id="PS50937"/>
    </source>
</evidence>
<dbReference type="AlphaFoldDB" id="A0A2Z4MIM1"/>
<dbReference type="Pfam" id="PF13411">
    <property type="entry name" value="MerR_1"/>
    <property type="match status" value="1"/>
</dbReference>
<dbReference type="Pfam" id="PF07739">
    <property type="entry name" value="TipAS"/>
    <property type="match status" value="1"/>
</dbReference>
<keyword evidence="1" id="KW-0805">Transcription regulation</keyword>
<dbReference type="InterPro" id="IPR036244">
    <property type="entry name" value="TipA-like_antibiotic-bd"/>
</dbReference>
<protein>
    <submittedName>
        <fullName evidence="6">MerR family transcriptional regulator</fullName>
    </submittedName>
</protein>
<evidence type="ECO:0000313" key="6">
    <source>
        <dbReference type="EMBL" id="AWX56304.1"/>
    </source>
</evidence>
<evidence type="ECO:0000256" key="3">
    <source>
        <dbReference type="ARBA" id="ARBA00023159"/>
    </source>
</evidence>
<dbReference type="Proteomes" id="UP000036061">
    <property type="component" value="Chromosome"/>
</dbReference>
<dbReference type="RefSeq" id="WP_048032994.1">
    <property type="nucleotide sequence ID" value="NZ_CP030117.1"/>
</dbReference>
<dbReference type="EMBL" id="CP030117">
    <property type="protein sequence ID" value="AWX56304.1"/>
    <property type="molecule type" value="Genomic_DNA"/>
</dbReference>
<dbReference type="PROSITE" id="PS50937">
    <property type="entry name" value="HTH_MERR_2"/>
    <property type="match status" value="1"/>
</dbReference>
<dbReference type="PANTHER" id="PTHR30204">
    <property type="entry name" value="REDOX-CYCLING DRUG-SENSING TRANSCRIPTIONAL ACTIVATOR SOXR"/>
    <property type="match status" value="1"/>
</dbReference>
<evidence type="ECO:0000313" key="7">
    <source>
        <dbReference type="Proteomes" id="UP000036061"/>
    </source>
</evidence>
<dbReference type="GO" id="GO:0003677">
    <property type="term" value="F:DNA binding"/>
    <property type="evidence" value="ECO:0007669"/>
    <property type="project" value="UniProtKB-KW"/>
</dbReference>
<dbReference type="Gene3D" id="1.10.1660.10">
    <property type="match status" value="1"/>
</dbReference>
<dbReference type="SUPFAM" id="SSF89082">
    <property type="entry name" value="Antibiotic binding domain of TipA-like multidrug resistance regulators"/>
    <property type="match status" value="1"/>
</dbReference>
<proteinExistence type="predicted"/>
<keyword evidence="4" id="KW-0804">Transcription</keyword>
<keyword evidence="2" id="KW-0238">DNA-binding</keyword>
<name>A0A2Z4MIM1_BREBE</name>
<dbReference type="SUPFAM" id="SSF46955">
    <property type="entry name" value="Putative DNA-binding domain"/>
    <property type="match status" value="1"/>
</dbReference>
<evidence type="ECO:0000256" key="4">
    <source>
        <dbReference type="ARBA" id="ARBA00023163"/>
    </source>
</evidence>
<keyword evidence="3" id="KW-0010">Activator</keyword>